<dbReference type="PANTHER" id="PTHR38107">
    <property type="match status" value="1"/>
</dbReference>
<dbReference type="SUPFAM" id="SSF53955">
    <property type="entry name" value="Lysozyme-like"/>
    <property type="match status" value="1"/>
</dbReference>
<dbReference type="InterPro" id="IPR023347">
    <property type="entry name" value="Lysozyme_dom_sf"/>
</dbReference>
<dbReference type="CDD" id="cd16900">
    <property type="entry name" value="endolysin_R21-like"/>
    <property type="match status" value="1"/>
</dbReference>
<dbReference type="Proteomes" id="UP000094844">
    <property type="component" value="Unassembled WGS sequence"/>
</dbReference>
<dbReference type="OrthoDB" id="8141296at2"/>
<dbReference type="GO" id="GO:0042742">
    <property type="term" value="P:defense response to bacterium"/>
    <property type="evidence" value="ECO:0007669"/>
    <property type="project" value="UniProtKB-KW"/>
</dbReference>
<keyword evidence="4 6" id="KW-0378">Hydrolase</keyword>
<evidence type="ECO:0000313" key="8">
    <source>
        <dbReference type="Proteomes" id="UP000094844"/>
    </source>
</evidence>
<evidence type="ECO:0000256" key="6">
    <source>
        <dbReference type="RuleBase" id="RU003788"/>
    </source>
</evidence>
<evidence type="ECO:0000256" key="3">
    <source>
        <dbReference type="ARBA" id="ARBA00022638"/>
    </source>
</evidence>
<protein>
    <recommendedName>
        <fullName evidence="6">Lysozyme</fullName>
        <ecNumber evidence="6">3.2.1.17</ecNumber>
    </recommendedName>
</protein>
<dbReference type="InterPro" id="IPR051018">
    <property type="entry name" value="Bacteriophage_GH24"/>
</dbReference>
<dbReference type="PANTHER" id="PTHR38107:SF3">
    <property type="entry name" value="LYSOZYME RRRD-RELATED"/>
    <property type="match status" value="1"/>
</dbReference>
<accession>A0A1C6Z5A9</accession>
<evidence type="ECO:0000256" key="5">
    <source>
        <dbReference type="ARBA" id="ARBA00023295"/>
    </source>
</evidence>
<reference evidence="7 8" key="1">
    <citation type="submission" date="2016-09" db="EMBL/GenBank/DDBJ databases">
        <authorList>
            <person name="Capua I."/>
            <person name="De Benedictis P."/>
            <person name="Joannis T."/>
            <person name="Lombin L.H."/>
            <person name="Cattoli G."/>
        </authorList>
    </citation>
    <scope>NUCLEOTIDE SEQUENCE [LARGE SCALE GENOMIC DNA]</scope>
    <source>
        <strain evidence="7 8">GB001</strain>
    </source>
</reference>
<dbReference type="GO" id="GO:0016998">
    <property type="term" value="P:cell wall macromolecule catabolic process"/>
    <property type="evidence" value="ECO:0007669"/>
    <property type="project" value="InterPro"/>
</dbReference>
<dbReference type="InterPro" id="IPR002196">
    <property type="entry name" value="Glyco_hydro_24"/>
</dbReference>
<evidence type="ECO:0000313" key="7">
    <source>
        <dbReference type="EMBL" id="SCM54255.1"/>
    </source>
</evidence>
<dbReference type="GO" id="GO:0009253">
    <property type="term" value="P:peptidoglycan catabolic process"/>
    <property type="evidence" value="ECO:0007669"/>
    <property type="project" value="InterPro"/>
</dbReference>
<dbReference type="InterPro" id="IPR034690">
    <property type="entry name" value="Endolysin_T4_type"/>
</dbReference>
<dbReference type="EMBL" id="FMIQ01000068">
    <property type="protein sequence ID" value="SCM54255.1"/>
    <property type="molecule type" value="Genomic_DNA"/>
</dbReference>
<evidence type="ECO:0000256" key="1">
    <source>
        <dbReference type="ARBA" id="ARBA00000632"/>
    </source>
</evidence>
<evidence type="ECO:0000256" key="2">
    <source>
        <dbReference type="ARBA" id="ARBA00022529"/>
    </source>
</evidence>
<keyword evidence="2 6" id="KW-0929">Antimicrobial</keyword>
<organism evidence="7 8">
    <name type="scientific">Hafnia alvei</name>
    <dbReference type="NCBI Taxonomy" id="569"/>
    <lineage>
        <taxon>Bacteria</taxon>
        <taxon>Pseudomonadati</taxon>
        <taxon>Pseudomonadota</taxon>
        <taxon>Gammaproteobacteria</taxon>
        <taxon>Enterobacterales</taxon>
        <taxon>Hafniaceae</taxon>
        <taxon>Hafnia</taxon>
    </lineage>
</organism>
<dbReference type="RefSeq" id="WP_072309961.1">
    <property type="nucleotide sequence ID" value="NZ_FMIQ01000068.1"/>
</dbReference>
<sequence>MGTKTKLSAAVLALVLGGATADKILDQFLDEKEGVRTIAYQDGRGIWTICRGLTHIEGRPVTRGLKLSYSQCKRYDAVERDKAIAWVKRNVTVPLSEPAIAGIASFCPYNIGPAKCFPSTFYKKLNAGDRIGACAEIKRWIFDGGRDCRIKENNCAGQPVRRGQESELTCWDIGQ</sequence>
<dbReference type="HAMAP" id="MF_04110">
    <property type="entry name" value="ENDOLYSIN_T4"/>
    <property type="match status" value="1"/>
</dbReference>
<proteinExistence type="inferred from homology"/>
<dbReference type="AlphaFoldDB" id="A0A1C6Z5A9"/>
<dbReference type="GO" id="GO:0003796">
    <property type="term" value="F:lysozyme activity"/>
    <property type="evidence" value="ECO:0007669"/>
    <property type="project" value="UniProtKB-EC"/>
</dbReference>
<dbReference type="Gene3D" id="1.10.530.40">
    <property type="match status" value="1"/>
</dbReference>
<dbReference type="InterPro" id="IPR023346">
    <property type="entry name" value="Lysozyme-like_dom_sf"/>
</dbReference>
<comment type="catalytic activity">
    <reaction evidence="1 6">
        <text>Hydrolysis of (1-&gt;4)-beta-linkages between N-acetylmuramic acid and N-acetyl-D-glucosamine residues in a peptidoglycan and between N-acetyl-D-glucosamine residues in chitodextrins.</text>
        <dbReference type="EC" id="3.2.1.17"/>
    </reaction>
</comment>
<keyword evidence="5 6" id="KW-0326">Glycosidase</keyword>
<name>A0A1C6Z5A9_HAFAL</name>
<dbReference type="GO" id="GO:0031640">
    <property type="term" value="P:killing of cells of another organism"/>
    <property type="evidence" value="ECO:0007669"/>
    <property type="project" value="UniProtKB-KW"/>
</dbReference>
<comment type="similarity">
    <text evidence="6">Belongs to the glycosyl hydrolase 24 family.</text>
</comment>
<keyword evidence="3 6" id="KW-0081">Bacteriolytic enzyme</keyword>
<evidence type="ECO:0000256" key="4">
    <source>
        <dbReference type="ARBA" id="ARBA00022801"/>
    </source>
</evidence>
<dbReference type="Pfam" id="PF00959">
    <property type="entry name" value="Phage_lysozyme"/>
    <property type="match status" value="1"/>
</dbReference>
<gene>
    <name evidence="7" type="ORF">BN1044_03757</name>
</gene>
<dbReference type="EC" id="3.2.1.17" evidence="6"/>